<reference evidence="2 3" key="1">
    <citation type="submission" date="2017-11" db="EMBL/GenBank/DDBJ databases">
        <title>De-novo sequencing of pomegranate (Punica granatum L.) genome.</title>
        <authorList>
            <person name="Akparov Z."/>
            <person name="Amiraslanov A."/>
            <person name="Hajiyeva S."/>
            <person name="Abbasov M."/>
            <person name="Kaur K."/>
            <person name="Hamwieh A."/>
            <person name="Solovyev V."/>
            <person name="Salamov A."/>
            <person name="Braich B."/>
            <person name="Kosarev P."/>
            <person name="Mahmoud A."/>
            <person name="Hajiyev E."/>
            <person name="Babayeva S."/>
            <person name="Izzatullayeva V."/>
            <person name="Mammadov A."/>
            <person name="Mammadov A."/>
            <person name="Sharifova S."/>
            <person name="Ojaghi J."/>
            <person name="Eynullazada K."/>
            <person name="Bayramov B."/>
            <person name="Abdulazimova A."/>
            <person name="Shahmuradov I."/>
        </authorList>
    </citation>
    <scope>NUCLEOTIDE SEQUENCE [LARGE SCALE GENOMIC DNA]</scope>
    <source>
        <strain evidence="3">cv. AG2017</strain>
        <tissue evidence="2">Leaf</tissue>
    </source>
</reference>
<evidence type="ECO:0000256" key="1">
    <source>
        <dbReference type="SAM" id="MobiDB-lite"/>
    </source>
</evidence>
<dbReference type="AlphaFoldDB" id="A0A2I0KN30"/>
<keyword evidence="3" id="KW-1185">Reference proteome</keyword>
<accession>A0A2I0KN30</accession>
<sequence>MPKSSKKGGETEASCEARLSCGLGRRRGRRASTMWAEEEGQNFRASVSPCPSQELAASSSANAQVTSVVTSLSSASTSPAPAGRGGVRRCYSTGNEKLLLFQHSQPLVTTNLAVRGPAKSDS</sequence>
<feature type="compositionally biased region" description="Polar residues" evidence="1">
    <location>
        <begin position="43"/>
        <end position="64"/>
    </location>
</feature>
<name>A0A2I0KN30_PUNGR</name>
<evidence type="ECO:0000313" key="3">
    <source>
        <dbReference type="Proteomes" id="UP000233551"/>
    </source>
</evidence>
<feature type="region of interest" description="Disordered" evidence="1">
    <location>
        <begin position="25"/>
        <end position="89"/>
    </location>
</feature>
<organism evidence="2 3">
    <name type="scientific">Punica granatum</name>
    <name type="common">Pomegranate</name>
    <dbReference type="NCBI Taxonomy" id="22663"/>
    <lineage>
        <taxon>Eukaryota</taxon>
        <taxon>Viridiplantae</taxon>
        <taxon>Streptophyta</taxon>
        <taxon>Embryophyta</taxon>
        <taxon>Tracheophyta</taxon>
        <taxon>Spermatophyta</taxon>
        <taxon>Magnoliopsida</taxon>
        <taxon>eudicotyledons</taxon>
        <taxon>Gunneridae</taxon>
        <taxon>Pentapetalae</taxon>
        <taxon>rosids</taxon>
        <taxon>malvids</taxon>
        <taxon>Myrtales</taxon>
        <taxon>Lythraceae</taxon>
        <taxon>Punica</taxon>
    </lineage>
</organism>
<comment type="caution">
    <text evidence="2">The sequence shown here is derived from an EMBL/GenBank/DDBJ whole genome shotgun (WGS) entry which is preliminary data.</text>
</comment>
<proteinExistence type="predicted"/>
<gene>
    <name evidence="2" type="ORF">CRG98_009859</name>
</gene>
<dbReference type="EMBL" id="PGOL01000483">
    <property type="protein sequence ID" value="PKI69703.1"/>
    <property type="molecule type" value="Genomic_DNA"/>
</dbReference>
<evidence type="ECO:0000313" key="2">
    <source>
        <dbReference type="EMBL" id="PKI69703.1"/>
    </source>
</evidence>
<protein>
    <submittedName>
        <fullName evidence="2">Uncharacterized protein</fullName>
    </submittedName>
</protein>
<feature type="compositionally biased region" description="Low complexity" evidence="1">
    <location>
        <begin position="65"/>
        <end position="82"/>
    </location>
</feature>
<dbReference type="Proteomes" id="UP000233551">
    <property type="component" value="Unassembled WGS sequence"/>
</dbReference>